<feature type="region of interest" description="Disordered" evidence="1">
    <location>
        <begin position="23"/>
        <end position="110"/>
    </location>
</feature>
<proteinExistence type="predicted"/>
<organism evidence="3 4">
    <name type="scientific">Glonium stellatum</name>
    <dbReference type="NCBI Taxonomy" id="574774"/>
    <lineage>
        <taxon>Eukaryota</taxon>
        <taxon>Fungi</taxon>
        <taxon>Dikarya</taxon>
        <taxon>Ascomycota</taxon>
        <taxon>Pezizomycotina</taxon>
        <taxon>Dothideomycetes</taxon>
        <taxon>Pleosporomycetidae</taxon>
        <taxon>Gloniales</taxon>
        <taxon>Gloniaceae</taxon>
        <taxon>Glonium</taxon>
    </lineage>
</organism>
<dbReference type="EMBL" id="KV749687">
    <property type="protein sequence ID" value="OCL08244.1"/>
    <property type="molecule type" value="Genomic_DNA"/>
</dbReference>
<evidence type="ECO:0000313" key="3">
    <source>
        <dbReference type="EMBL" id="OCL08244.1"/>
    </source>
</evidence>
<sequence>MLELRSQQTTTELGQDGWVNISLTLPEPGHYVQPNITSDDNFSISNTEETSSEQRGPDLTPLGSAESLSGDGNHSQETPDPAPLEIATSLPDNGNHSQETPEDPNQEAWNGDGVEIEDLRVSPVLEPLGSPRSPEPVKPGRKLRTAKDVLSRLRWDSASDISNSIIAYKDQFKGNKEVAVEPWKNKFTDEEFILQHRIMQIKGLDNEVCWGREQRLDQVFYSGNS</sequence>
<dbReference type="OrthoDB" id="10263155at2759"/>
<reference evidence="3 4" key="1">
    <citation type="journal article" date="2016" name="Nat. Commun.">
        <title>Ectomycorrhizal ecology is imprinted in the genome of the dominant symbiotic fungus Cenococcum geophilum.</title>
        <authorList>
            <consortium name="DOE Joint Genome Institute"/>
            <person name="Peter M."/>
            <person name="Kohler A."/>
            <person name="Ohm R.A."/>
            <person name="Kuo A."/>
            <person name="Krutzmann J."/>
            <person name="Morin E."/>
            <person name="Arend M."/>
            <person name="Barry K.W."/>
            <person name="Binder M."/>
            <person name="Choi C."/>
            <person name="Clum A."/>
            <person name="Copeland A."/>
            <person name="Grisel N."/>
            <person name="Haridas S."/>
            <person name="Kipfer T."/>
            <person name="LaButti K."/>
            <person name="Lindquist E."/>
            <person name="Lipzen A."/>
            <person name="Maire R."/>
            <person name="Meier B."/>
            <person name="Mihaltcheva S."/>
            <person name="Molinier V."/>
            <person name="Murat C."/>
            <person name="Poggeler S."/>
            <person name="Quandt C.A."/>
            <person name="Sperisen C."/>
            <person name="Tritt A."/>
            <person name="Tisserant E."/>
            <person name="Crous P.W."/>
            <person name="Henrissat B."/>
            <person name="Nehls U."/>
            <person name="Egli S."/>
            <person name="Spatafora J.W."/>
            <person name="Grigoriev I.V."/>
            <person name="Martin F.M."/>
        </authorList>
    </citation>
    <scope>NUCLEOTIDE SEQUENCE [LARGE SCALE GENOMIC DNA]</scope>
    <source>
        <strain evidence="3 4">CBS 207.34</strain>
    </source>
</reference>
<evidence type="ECO:0000256" key="1">
    <source>
        <dbReference type="SAM" id="MobiDB-lite"/>
    </source>
</evidence>
<accession>A0A8E2F0K4</accession>
<feature type="compositionally biased region" description="Polar residues" evidence="1">
    <location>
        <begin position="66"/>
        <end position="78"/>
    </location>
</feature>
<dbReference type="InterPro" id="IPR040459">
    <property type="entry name" value="MJ1316"/>
</dbReference>
<name>A0A8E2F0K4_9PEZI</name>
<evidence type="ECO:0000259" key="2">
    <source>
        <dbReference type="Pfam" id="PF04457"/>
    </source>
</evidence>
<feature type="domain" description="MJ1316 RNA cyclic group end recognition" evidence="2">
    <location>
        <begin position="143"/>
        <end position="212"/>
    </location>
</feature>
<feature type="compositionally biased region" description="Polar residues" evidence="1">
    <location>
        <begin position="34"/>
        <end position="49"/>
    </location>
</feature>
<gene>
    <name evidence="3" type="ORF">AOQ84DRAFT_293558</name>
</gene>
<dbReference type="Proteomes" id="UP000250140">
    <property type="component" value="Unassembled WGS sequence"/>
</dbReference>
<keyword evidence="4" id="KW-1185">Reference proteome</keyword>
<protein>
    <recommendedName>
        <fullName evidence="2">MJ1316 RNA cyclic group end recognition domain-containing protein</fullName>
    </recommendedName>
</protein>
<dbReference type="Pfam" id="PF04457">
    <property type="entry name" value="MJ1316"/>
    <property type="match status" value="1"/>
</dbReference>
<evidence type="ECO:0000313" key="4">
    <source>
        <dbReference type="Proteomes" id="UP000250140"/>
    </source>
</evidence>
<dbReference type="AlphaFoldDB" id="A0A8E2F0K4"/>